<keyword evidence="2" id="KW-0808">Transferase</keyword>
<dbReference type="PANTHER" id="PTHR47985">
    <property type="entry name" value="OS07G0668900 PROTEIN"/>
    <property type="match status" value="1"/>
</dbReference>
<dbReference type="EMBL" id="JABCRI010000006">
    <property type="protein sequence ID" value="KAF8405544.1"/>
    <property type="molecule type" value="Genomic_DNA"/>
</dbReference>
<evidence type="ECO:0000256" key="4">
    <source>
        <dbReference type="SAM" id="MobiDB-lite"/>
    </source>
</evidence>
<comment type="caution">
    <text evidence="5">The sequence shown here is derived from an EMBL/GenBank/DDBJ whole genome shotgun (WGS) entry which is preliminary data.</text>
</comment>
<evidence type="ECO:0000256" key="2">
    <source>
        <dbReference type="ARBA" id="ARBA00022527"/>
    </source>
</evidence>
<keyword evidence="2" id="KW-0418">Kinase</keyword>
<reference evidence="5 6" key="1">
    <citation type="submission" date="2020-04" db="EMBL/GenBank/DDBJ databases">
        <title>Plant Genome Project.</title>
        <authorList>
            <person name="Zhang R.-G."/>
        </authorList>
    </citation>
    <scope>NUCLEOTIDE SEQUENCE [LARGE SCALE GENOMIC DNA]</scope>
    <source>
        <strain evidence="5">YNK0</strain>
        <tissue evidence="5">Leaf</tissue>
    </source>
</reference>
<feature type="compositionally biased region" description="Basic and acidic residues" evidence="4">
    <location>
        <begin position="28"/>
        <end position="42"/>
    </location>
</feature>
<name>A0A835DML6_TETSI</name>
<dbReference type="SUPFAM" id="SSF56112">
    <property type="entry name" value="Protein kinase-like (PK-like)"/>
    <property type="match status" value="1"/>
</dbReference>
<feature type="region of interest" description="Disordered" evidence="4">
    <location>
        <begin position="20"/>
        <end position="44"/>
    </location>
</feature>
<sequence>MARGEARMLLPFSGRGKAYFDSSGNENSRGKGLLDGKDKDGNSSKCKAACSFTFRELATATRNFKAANLIGEGGFGRVYKGRLESGQASY</sequence>
<proteinExistence type="predicted"/>
<accession>A0A835DML6</accession>
<dbReference type="Gene3D" id="3.30.200.20">
    <property type="entry name" value="Phosphorylase Kinase, domain 1"/>
    <property type="match status" value="1"/>
</dbReference>
<evidence type="ECO:0000313" key="6">
    <source>
        <dbReference type="Proteomes" id="UP000655225"/>
    </source>
</evidence>
<dbReference type="Proteomes" id="UP000655225">
    <property type="component" value="Unassembled WGS sequence"/>
</dbReference>
<protein>
    <submittedName>
        <fullName evidence="5">Uncharacterized protein</fullName>
    </submittedName>
</protein>
<gene>
    <name evidence="5" type="ORF">HHK36_010451</name>
</gene>
<dbReference type="GO" id="GO:0016020">
    <property type="term" value="C:membrane"/>
    <property type="evidence" value="ECO:0007669"/>
    <property type="project" value="UniProtKB-SubCell"/>
</dbReference>
<keyword evidence="2" id="KW-0723">Serine/threonine-protein kinase</keyword>
<comment type="subcellular location">
    <subcellularLocation>
        <location evidence="1">Membrane</location>
    </subcellularLocation>
</comment>
<dbReference type="InterPro" id="IPR011009">
    <property type="entry name" value="Kinase-like_dom_sf"/>
</dbReference>
<organism evidence="5 6">
    <name type="scientific">Tetracentron sinense</name>
    <name type="common">Spur-leaf</name>
    <dbReference type="NCBI Taxonomy" id="13715"/>
    <lineage>
        <taxon>Eukaryota</taxon>
        <taxon>Viridiplantae</taxon>
        <taxon>Streptophyta</taxon>
        <taxon>Embryophyta</taxon>
        <taxon>Tracheophyta</taxon>
        <taxon>Spermatophyta</taxon>
        <taxon>Magnoliopsida</taxon>
        <taxon>Trochodendrales</taxon>
        <taxon>Trochodendraceae</taxon>
        <taxon>Tetracentron</taxon>
    </lineage>
</organism>
<dbReference type="OrthoDB" id="1001778at2759"/>
<dbReference type="GO" id="GO:0004674">
    <property type="term" value="F:protein serine/threonine kinase activity"/>
    <property type="evidence" value="ECO:0007669"/>
    <property type="project" value="UniProtKB-KW"/>
</dbReference>
<evidence type="ECO:0000313" key="5">
    <source>
        <dbReference type="EMBL" id="KAF8405544.1"/>
    </source>
</evidence>
<evidence type="ECO:0000256" key="3">
    <source>
        <dbReference type="ARBA" id="ARBA00023136"/>
    </source>
</evidence>
<dbReference type="AlphaFoldDB" id="A0A835DML6"/>
<keyword evidence="6" id="KW-1185">Reference proteome</keyword>
<keyword evidence="3" id="KW-0472">Membrane</keyword>
<evidence type="ECO:0000256" key="1">
    <source>
        <dbReference type="ARBA" id="ARBA00004370"/>
    </source>
</evidence>
<dbReference type="PANTHER" id="PTHR47985:SF44">
    <property type="entry name" value="SERINE_THREONINE-PROTEIN KINASE PBS1"/>
    <property type="match status" value="1"/>
</dbReference>